<keyword evidence="2" id="KW-1185">Reference proteome</keyword>
<sequence>MLKLNRDVIFLILEELQNDSKSLYSCLLINRTWCETTVPILWKDPTSRYDLTDDACSILFNKILLHLSEESRNKLKNQEIDLLIEIYKRPLFNYISFWKHLDLCFLECMMNVFKIDNSKISNEVLKLFTNNGKKFISLSIPESFNYHLFSWNEHCFLELEYFYFDCNINSDILKELSKIITSIKNLELNIKYKNTTDPSRIVKLIEAQKNLKEVSLIHDYYIKINESYHKILEESLIKCANTVQYLKIDWKPITNFLSYLVNLVSLELSYFYTNWNYSVSLPLLKYLKANGVSSEVLASIIENTKGNLNEIIINYQHHHNDKRLIKAIYQHCPNLNYIKLSLLNKDMDIIEFQNLLINCKFINILDIIGIGDFIWNELLIILTKYSPINLLNRKNKSPIFLQIDLMRLWERQQQPMLQQLEHLLKEYKVKGIIKDFECP</sequence>
<evidence type="ECO:0000313" key="1">
    <source>
        <dbReference type="EMBL" id="EXX56706.1"/>
    </source>
</evidence>
<dbReference type="OrthoDB" id="2339173at2759"/>
<dbReference type="AlphaFoldDB" id="A0A015KB51"/>
<reference evidence="1 2" key="1">
    <citation type="submission" date="2014-02" db="EMBL/GenBank/DDBJ databases">
        <title>Single nucleus genome sequencing reveals high similarity among nuclei of an endomycorrhizal fungus.</title>
        <authorList>
            <person name="Lin K."/>
            <person name="Geurts R."/>
            <person name="Zhang Z."/>
            <person name="Limpens E."/>
            <person name="Saunders D.G."/>
            <person name="Mu D."/>
            <person name="Pang E."/>
            <person name="Cao H."/>
            <person name="Cha H."/>
            <person name="Lin T."/>
            <person name="Zhou Q."/>
            <person name="Shang Y."/>
            <person name="Li Y."/>
            <person name="Ivanov S."/>
            <person name="Sharma T."/>
            <person name="Velzen R.V."/>
            <person name="Ruijter N.D."/>
            <person name="Aanen D.K."/>
            <person name="Win J."/>
            <person name="Kamoun S."/>
            <person name="Bisseling T."/>
            <person name="Huang S."/>
        </authorList>
    </citation>
    <scope>NUCLEOTIDE SEQUENCE [LARGE SCALE GENOMIC DNA]</scope>
    <source>
        <strain evidence="2">DAOM197198w</strain>
    </source>
</reference>
<dbReference type="HOGENOM" id="CLU_028913_1_0_1"/>
<accession>A0A015KB51</accession>
<name>A0A015KB51_RHIIW</name>
<evidence type="ECO:0000313" key="2">
    <source>
        <dbReference type="Proteomes" id="UP000022910"/>
    </source>
</evidence>
<comment type="caution">
    <text evidence="1">The sequence shown here is derived from an EMBL/GenBank/DDBJ whole genome shotgun (WGS) entry which is preliminary data.</text>
</comment>
<gene>
    <name evidence="1" type="ORF">RirG_213600</name>
</gene>
<dbReference type="Proteomes" id="UP000022910">
    <property type="component" value="Unassembled WGS sequence"/>
</dbReference>
<protein>
    <recommendedName>
        <fullName evidence="3">F-box domain-containing protein</fullName>
    </recommendedName>
</protein>
<dbReference type="EMBL" id="JEMT01027554">
    <property type="protein sequence ID" value="EXX56706.1"/>
    <property type="molecule type" value="Genomic_DNA"/>
</dbReference>
<evidence type="ECO:0008006" key="3">
    <source>
        <dbReference type="Google" id="ProtNLM"/>
    </source>
</evidence>
<proteinExistence type="predicted"/>
<organism evidence="1 2">
    <name type="scientific">Rhizophagus irregularis (strain DAOM 197198w)</name>
    <name type="common">Glomus intraradices</name>
    <dbReference type="NCBI Taxonomy" id="1432141"/>
    <lineage>
        <taxon>Eukaryota</taxon>
        <taxon>Fungi</taxon>
        <taxon>Fungi incertae sedis</taxon>
        <taxon>Mucoromycota</taxon>
        <taxon>Glomeromycotina</taxon>
        <taxon>Glomeromycetes</taxon>
        <taxon>Glomerales</taxon>
        <taxon>Glomeraceae</taxon>
        <taxon>Rhizophagus</taxon>
    </lineage>
</organism>